<feature type="region of interest" description="Disordered" evidence="1">
    <location>
        <begin position="1"/>
        <end position="94"/>
    </location>
</feature>
<feature type="compositionally biased region" description="Basic and acidic residues" evidence="1">
    <location>
        <begin position="48"/>
        <end position="58"/>
    </location>
</feature>
<dbReference type="EMBL" id="LN714484">
    <property type="protein sequence ID" value="CEL68419.1"/>
    <property type="molecule type" value="Genomic_DNA"/>
</dbReference>
<name>A0A0F7UEY3_NEOCL</name>
<evidence type="ECO:0000313" key="2">
    <source>
        <dbReference type="EMBL" id="CEL68419.1"/>
    </source>
</evidence>
<sequence length="209" mass="23240">MGNACHFCRNGRRPESPGKELGTPEETGSYTSPQGAPHGSPSRHASSRSKELRKELSFRRAGTGFSNETDGGGEVSDGSKRYSSPSLRSCKTLAPQEEDQLRSFYERNLVEQERHVSFILNEEAKLRRGETYSRVPSLHAREGSETLVPVDPHEVNEAMERFDVFSPDERHSRVEEILEKYVESQVESGNTQSLRSFGGRASPGSSILP</sequence>
<dbReference type="AlphaFoldDB" id="A0A0F7UEY3"/>
<reference evidence="2" key="1">
    <citation type="journal article" date="2015" name="PLoS ONE">
        <title>Comprehensive Evaluation of Toxoplasma gondii VEG and Neospora caninum LIV Genomes with Tachyzoite Stage Transcriptome and Proteome Defines Novel Transcript Features.</title>
        <authorList>
            <person name="Ramaprasad A."/>
            <person name="Mourier T."/>
            <person name="Naeem R."/>
            <person name="Malas T.B."/>
            <person name="Moussa E."/>
            <person name="Panigrahi A."/>
            <person name="Vermont S.J."/>
            <person name="Otto T.D."/>
            <person name="Wastling J."/>
            <person name="Pain A."/>
        </authorList>
    </citation>
    <scope>NUCLEOTIDE SEQUENCE</scope>
    <source>
        <strain evidence="2">Liverpool</strain>
    </source>
</reference>
<evidence type="ECO:0000256" key="1">
    <source>
        <dbReference type="SAM" id="MobiDB-lite"/>
    </source>
</evidence>
<feature type="region of interest" description="Disordered" evidence="1">
    <location>
        <begin position="185"/>
        <end position="209"/>
    </location>
</feature>
<organism evidence="2">
    <name type="scientific">Neospora caninum (strain Liverpool)</name>
    <dbReference type="NCBI Taxonomy" id="572307"/>
    <lineage>
        <taxon>Eukaryota</taxon>
        <taxon>Sar</taxon>
        <taxon>Alveolata</taxon>
        <taxon>Apicomplexa</taxon>
        <taxon>Conoidasida</taxon>
        <taxon>Coccidia</taxon>
        <taxon>Eucoccidiorida</taxon>
        <taxon>Eimeriorina</taxon>
        <taxon>Sarcocystidae</taxon>
        <taxon>Neospora</taxon>
    </lineage>
</organism>
<gene>
    <name evidence="2" type="ORF">BN1204_041865</name>
</gene>
<accession>A0A0F7UEY3</accession>
<protein>
    <submittedName>
        <fullName evidence="2">Uncharacterized protein</fullName>
    </submittedName>
</protein>
<feature type="compositionally biased region" description="Polar residues" evidence="1">
    <location>
        <begin position="185"/>
        <end position="195"/>
    </location>
</feature>
<proteinExistence type="predicted"/>